<evidence type="ECO:0000313" key="2">
    <source>
        <dbReference type="EMBL" id="CNT94250.1"/>
    </source>
</evidence>
<protein>
    <recommendedName>
        <fullName evidence="4">Secreted protein</fullName>
    </recommendedName>
</protein>
<reference evidence="2 3" key="1">
    <citation type="submission" date="2015-03" db="EMBL/GenBank/DDBJ databases">
        <authorList>
            <consortium name="Pathogen Informatics"/>
        </authorList>
    </citation>
    <scope>NUCLEOTIDE SEQUENCE [LARGE SCALE GENOMIC DNA]</scope>
    <source>
        <strain evidence="2 3">D4891</strain>
    </source>
</reference>
<evidence type="ECO:0008006" key="4">
    <source>
        <dbReference type="Google" id="ProtNLM"/>
    </source>
</evidence>
<feature type="chain" id="PRO_5025026754" description="Secreted protein" evidence="1">
    <location>
        <begin position="20"/>
        <end position="107"/>
    </location>
</feature>
<gene>
    <name evidence="2" type="ORF">ERS008207_01413</name>
</gene>
<dbReference type="Proteomes" id="UP000042394">
    <property type="component" value="Unassembled WGS sequence"/>
</dbReference>
<sequence>MLSALVCALNASLVAAAIAAAPDIASTLLWVKRQICSAQAIAASISPGCSTAAGQIFMAAPFVASALPLLIICTDCFSPSSSPCKEARLSLNIAFIAARVVGPVKLA</sequence>
<dbReference type="AlphaFoldDB" id="A0A655C3F0"/>
<keyword evidence="1" id="KW-0732">Signal</keyword>
<organism evidence="2 3">
    <name type="scientific">Salmonella enterica subsp. enterica serovar Bovismorbificans</name>
    <dbReference type="NCBI Taxonomy" id="58097"/>
    <lineage>
        <taxon>Bacteria</taxon>
        <taxon>Pseudomonadati</taxon>
        <taxon>Pseudomonadota</taxon>
        <taxon>Gammaproteobacteria</taxon>
        <taxon>Enterobacterales</taxon>
        <taxon>Enterobacteriaceae</taxon>
        <taxon>Salmonella</taxon>
    </lineage>
</organism>
<evidence type="ECO:0000256" key="1">
    <source>
        <dbReference type="SAM" id="SignalP"/>
    </source>
</evidence>
<feature type="signal peptide" evidence="1">
    <location>
        <begin position="1"/>
        <end position="19"/>
    </location>
</feature>
<evidence type="ECO:0000313" key="3">
    <source>
        <dbReference type="Proteomes" id="UP000042394"/>
    </source>
</evidence>
<accession>A0A655C3F0</accession>
<name>A0A655C3F0_SALET</name>
<dbReference type="EMBL" id="CQPD01000011">
    <property type="protein sequence ID" value="CNT94250.1"/>
    <property type="molecule type" value="Genomic_DNA"/>
</dbReference>
<proteinExistence type="predicted"/>